<keyword evidence="5" id="KW-1185">Reference proteome</keyword>
<dbReference type="GO" id="GO:0005886">
    <property type="term" value="C:plasma membrane"/>
    <property type="evidence" value="ECO:0007669"/>
    <property type="project" value="TreeGrafter"/>
</dbReference>
<dbReference type="InterPro" id="IPR002586">
    <property type="entry name" value="CobQ/CobB/MinD/ParA_Nub-bd_dom"/>
</dbReference>
<protein>
    <submittedName>
        <fullName evidence="4">Exopolysaccharide biosynthesis protein</fullName>
    </submittedName>
</protein>
<dbReference type="RefSeq" id="WP_264323286.1">
    <property type="nucleotide sequence ID" value="NZ_JADEXQ010000003.1"/>
</dbReference>
<evidence type="ECO:0000259" key="2">
    <source>
        <dbReference type="Pfam" id="PF01656"/>
    </source>
</evidence>
<dbReference type="SUPFAM" id="SSF52540">
    <property type="entry name" value="P-loop containing nucleoside triphosphate hydrolases"/>
    <property type="match status" value="1"/>
</dbReference>
<dbReference type="PANTHER" id="PTHR32309:SF13">
    <property type="entry name" value="FERRIC ENTEROBACTIN TRANSPORT PROTEIN FEPE"/>
    <property type="match status" value="1"/>
</dbReference>
<gene>
    <name evidence="4" type="ORF">IQ266_01675</name>
</gene>
<feature type="domain" description="CobQ/CobB/MinD/ParA nucleotide binding" evidence="2">
    <location>
        <begin position="505"/>
        <end position="668"/>
    </location>
</feature>
<dbReference type="InterPro" id="IPR032807">
    <property type="entry name" value="GNVR"/>
</dbReference>
<comment type="caution">
    <text evidence="4">The sequence shown here is derived from an EMBL/GenBank/DDBJ whole genome shotgun (WGS) entry which is preliminary data.</text>
</comment>
<evidence type="ECO:0000259" key="3">
    <source>
        <dbReference type="Pfam" id="PF13807"/>
    </source>
</evidence>
<feature type="coiled-coil region" evidence="1">
    <location>
        <begin position="317"/>
        <end position="368"/>
    </location>
</feature>
<name>A0A928VMA8_9CYAN</name>
<dbReference type="GO" id="GO:0004713">
    <property type="term" value="F:protein tyrosine kinase activity"/>
    <property type="evidence" value="ECO:0007669"/>
    <property type="project" value="TreeGrafter"/>
</dbReference>
<accession>A0A928VMA8</accession>
<dbReference type="InterPro" id="IPR027417">
    <property type="entry name" value="P-loop_NTPase"/>
</dbReference>
<proteinExistence type="predicted"/>
<keyword evidence="1" id="KW-0175">Coiled coil</keyword>
<reference evidence="4" key="1">
    <citation type="submission" date="2020-10" db="EMBL/GenBank/DDBJ databases">
        <authorList>
            <person name="Castelo-Branco R."/>
            <person name="Eusebio N."/>
            <person name="Adriana R."/>
            <person name="Vieira A."/>
            <person name="Brugerolle De Fraissinette N."/>
            <person name="Rezende De Castro R."/>
            <person name="Schneider M.P."/>
            <person name="Vasconcelos V."/>
            <person name="Leao P.N."/>
        </authorList>
    </citation>
    <scope>NUCLEOTIDE SEQUENCE</scope>
    <source>
        <strain evidence="4">LEGE 11480</strain>
    </source>
</reference>
<sequence>MNRSLTIILRHWKPLLAWNLSLTILAAGALARSKPIWMANASFILSANTGKLSANLGDLGQVSDSNAFFSQQVNPLNVLASIVTSDDTMGALKAVDPEKDADFSLSRFKGFFKVMPEESSTIFSVKVTGRNQKIAQKRAEALVQVFQQRLNYLRQDDATQRAMFVQIEMDKAKRNLEIAQAKLTTFKKANGIVQSEEQTKQLVVGINSLTVTQADILAKAKAQMAQVRVLAGRLGMTPTQAIQSLRLNERSDYVYARQKLAEVEFQLAQARSLYQDNTPNVQSLLTERAEITAQIQQYVAAAGANAPGVNPATGLNLGELMQQLVVAESQANASQQQARQLQNRVQQLNRSLQALPQQQATLQELQRQYEISEGVYNGLVAKVQETRVNTFSNYPSVQVLDRPKVNPKPTGSKKIPILMGAVLASVLGSVALTLLRESRNPLLSPTDVQMSKIPVIGSLPVMKSTWSMLWSDFFNGMELQSLASSISMMRLENKRLFISSANRHEGKTTVTIGLAIALKTLGFQVLVVDADVRQHTLSKKLEQPTPNPAHVAVPVMPGIDLLAFTTSATQGMEFVLRGGFEHALNQAQMEQHYDYVLIDGPGICSSGESILLATIAKHILWVVRPGRSERFMVNKAIAQVARHQNIAWAGLVLNGTESPVEKAMSDEIITVATTSSPQNSQVS</sequence>
<feature type="domain" description="Tyrosine-protein kinase G-rich" evidence="3">
    <location>
        <begin position="358"/>
        <end position="437"/>
    </location>
</feature>
<dbReference type="Proteomes" id="UP000625316">
    <property type="component" value="Unassembled WGS sequence"/>
</dbReference>
<organism evidence="4 5">
    <name type="scientific">Romeriopsis navalis LEGE 11480</name>
    <dbReference type="NCBI Taxonomy" id="2777977"/>
    <lineage>
        <taxon>Bacteria</taxon>
        <taxon>Bacillati</taxon>
        <taxon>Cyanobacteriota</taxon>
        <taxon>Cyanophyceae</taxon>
        <taxon>Leptolyngbyales</taxon>
        <taxon>Leptolyngbyaceae</taxon>
        <taxon>Romeriopsis</taxon>
        <taxon>Romeriopsis navalis</taxon>
    </lineage>
</organism>
<evidence type="ECO:0000313" key="5">
    <source>
        <dbReference type="Proteomes" id="UP000625316"/>
    </source>
</evidence>
<dbReference type="Gene3D" id="3.40.50.300">
    <property type="entry name" value="P-loop containing nucleotide triphosphate hydrolases"/>
    <property type="match status" value="1"/>
</dbReference>
<evidence type="ECO:0000313" key="4">
    <source>
        <dbReference type="EMBL" id="MBE9028464.1"/>
    </source>
</evidence>
<dbReference type="AlphaFoldDB" id="A0A928VMA8"/>
<dbReference type="EMBL" id="JADEXQ010000003">
    <property type="protein sequence ID" value="MBE9028464.1"/>
    <property type="molecule type" value="Genomic_DNA"/>
</dbReference>
<evidence type="ECO:0000256" key="1">
    <source>
        <dbReference type="SAM" id="Coils"/>
    </source>
</evidence>
<feature type="coiled-coil region" evidence="1">
    <location>
        <begin position="162"/>
        <end position="189"/>
    </location>
</feature>
<dbReference type="PANTHER" id="PTHR32309">
    <property type="entry name" value="TYROSINE-PROTEIN KINASE"/>
    <property type="match status" value="1"/>
</dbReference>
<dbReference type="InterPro" id="IPR050445">
    <property type="entry name" value="Bact_polysacc_biosynth/exp"/>
</dbReference>
<dbReference type="Pfam" id="PF13807">
    <property type="entry name" value="GNVR"/>
    <property type="match status" value="1"/>
</dbReference>
<dbReference type="Pfam" id="PF01656">
    <property type="entry name" value="CbiA"/>
    <property type="match status" value="1"/>
</dbReference>